<feature type="compositionally biased region" description="Low complexity" evidence="2">
    <location>
        <begin position="85"/>
        <end position="103"/>
    </location>
</feature>
<keyword evidence="4" id="KW-1185">Reference proteome</keyword>
<reference evidence="3 4" key="1">
    <citation type="submission" date="2024-01" db="EMBL/GenBank/DDBJ databases">
        <title>A draft genome for a cacao thread blight-causing isolate of Paramarasmius palmivorus.</title>
        <authorList>
            <person name="Baruah I.K."/>
            <person name="Bukari Y."/>
            <person name="Amoako-Attah I."/>
            <person name="Meinhardt L.W."/>
            <person name="Bailey B.A."/>
            <person name="Cohen S.P."/>
        </authorList>
    </citation>
    <scope>NUCLEOTIDE SEQUENCE [LARGE SCALE GENOMIC DNA]</scope>
    <source>
        <strain evidence="3 4">GH-12</strain>
    </source>
</reference>
<dbReference type="EMBL" id="JAYKXP010000002">
    <property type="protein sequence ID" value="KAK7060733.1"/>
    <property type="molecule type" value="Genomic_DNA"/>
</dbReference>
<evidence type="ECO:0000256" key="2">
    <source>
        <dbReference type="SAM" id="MobiDB-lite"/>
    </source>
</evidence>
<organism evidence="3 4">
    <name type="scientific">Paramarasmius palmivorus</name>
    <dbReference type="NCBI Taxonomy" id="297713"/>
    <lineage>
        <taxon>Eukaryota</taxon>
        <taxon>Fungi</taxon>
        <taxon>Dikarya</taxon>
        <taxon>Basidiomycota</taxon>
        <taxon>Agaricomycotina</taxon>
        <taxon>Agaricomycetes</taxon>
        <taxon>Agaricomycetidae</taxon>
        <taxon>Agaricales</taxon>
        <taxon>Marasmiineae</taxon>
        <taxon>Marasmiaceae</taxon>
        <taxon>Paramarasmius</taxon>
    </lineage>
</organism>
<name>A0AAW0EBE7_9AGAR</name>
<feature type="compositionally biased region" description="Pro residues" evidence="2">
    <location>
        <begin position="44"/>
        <end position="63"/>
    </location>
</feature>
<dbReference type="Proteomes" id="UP001383192">
    <property type="component" value="Unassembled WGS sequence"/>
</dbReference>
<accession>A0AAW0EBE7</accession>
<proteinExistence type="predicted"/>
<feature type="compositionally biased region" description="Polar residues" evidence="2">
    <location>
        <begin position="1"/>
        <end position="34"/>
    </location>
</feature>
<keyword evidence="1" id="KW-0175">Coiled coil</keyword>
<feature type="region of interest" description="Disordered" evidence="2">
    <location>
        <begin position="1"/>
        <end position="149"/>
    </location>
</feature>
<feature type="compositionally biased region" description="Polar residues" evidence="2">
    <location>
        <begin position="104"/>
        <end position="133"/>
    </location>
</feature>
<evidence type="ECO:0000313" key="4">
    <source>
        <dbReference type="Proteomes" id="UP001383192"/>
    </source>
</evidence>
<feature type="coiled-coil region" evidence="1">
    <location>
        <begin position="243"/>
        <end position="270"/>
    </location>
</feature>
<comment type="caution">
    <text evidence="3">The sequence shown here is derived from an EMBL/GenBank/DDBJ whole genome shotgun (WGS) entry which is preliminary data.</text>
</comment>
<evidence type="ECO:0000256" key="1">
    <source>
        <dbReference type="SAM" id="Coils"/>
    </source>
</evidence>
<dbReference type="AlphaFoldDB" id="A0AAW0EBE7"/>
<sequence>MSQPNPTNLSNTTIPQTFLLNQALHNASPVTPTRQPAVSDSSSPPQPSVQPSYEPPLDNPQLPPYTQAARRREDTPFDNGPTRHSSPSLGFSPPRGSSPGGNSDHTTLPTNSGSPAASATQTSGRVRVSQKNQPFGRVHGAMRGTLEWNVPRRRAKEPYETSRELRTKTFKERMERILQRCEEVANVTGCWLYISSQMATSNHGFVHFASDALVRDADQRMNDLHAFHSNMHTALSRATVRDVAAVEMENAELKDKLEKQEQKMDKILSLLSTSGVDLSRL</sequence>
<evidence type="ECO:0000313" key="3">
    <source>
        <dbReference type="EMBL" id="KAK7060733.1"/>
    </source>
</evidence>
<protein>
    <submittedName>
        <fullName evidence="3">Uncharacterized protein</fullName>
    </submittedName>
</protein>
<gene>
    <name evidence="3" type="ORF">VNI00_000465</name>
</gene>